<dbReference type="EMBL" id="NJHN03000118">
    <property type="protein sequence ID" value="KAH9413807.1"/>
    <property type="molecule type" value="Genomic_DNA"/>
</dbReference>
<comment type="caution">
    <text evidence="1">The sequence shown here is derived from an EMBL/GenBank/DDBJ whole genome shotgun (WGS) entry which is preliminary data.</text>
</comment>
<feature type="non-terminal residue" evidence="1">
    <location>
        <position position="86"/>
    </location>
</feature>
<reference evidence="1 2" key="1">
    <citation type="journal article" date="2018" name="J. Allergy Clin. Immunol.">
        <title>High-quality assembly of Dermatophagoides pteronyssinus genome and transcriptome reveals a wide range of novel allergens.</title>
        <authorList>
            <person name="Liu X.Y."/>
            <person name="Yang K.Y."/>
            <person name="Wang M.Q."/>
            <person name="Kwok J.S."/>
            <person name="Zeng X."/>
            <person name="Yang Z."/>
            <person name="Xiao X.J."/>
            <person name="Lau C.P."/>
            <person name="Li Y."/>
            <person name="Huang Z.M."/>
            <person name="Ba J.G."/>
            <person name="Yim A.K."/>
            <person name="Ouyang C.Y."/>
            <person name="Ngai S.M."/>
            <person name="Chan T.F."/>
            <person name="Leung E.L."/>
            <person name="Liu L."/>
            <person name="Liu Z.G."/>
            <person name="Tsui S.K."/>
        </authorList>
    </citation>
    <scope>NUCLEOTIDE SEQUENCE [LARGE SCALE GENOMIC DNA]</scope>
    <source>
        <strain evidence="1">Derp</strain>
    </source>
</reference>
<accession>A0ABQ8IU86</accession>
<organism evidence="1 2">
    <name type="scientific">Dermatophagoides pteronyssinus</name>
    <name type="common">European house dust mite</name>
    <dbReference type="NCBI Taxonomy" id="6956"/>
    <lineage>
        <taxon>Eukaryota</taxon>
        <taxon>Metazoa</taxon>
        <taxon>Ecdysozoa</taxon>
        <taxon>Arthropoda</taxon>
        <taxon>Chelicerata</taxon>
        <taxon>Arachnida</taxon>
        <taxon>Acari</taxon>
        <taxon>Acariformes</taxon>
        <taxon>Sarcoptiformes</taxon>
        <taxon>Astigmata</taxon>
        <taxon>Psoroptidia</taxon>
        <taxon>Analgoidea</taxon>
        <taxon>Pyroglyphidae</taxon>
        <taxon>Dermatophagoidinae</taxon>
        <taxon>Dermatophagoides</taxon>
    </lineage>
</organism>
<protein>
    <submittedName>
        <fullName evidence="1">Uncharacterized protein</fullName>
    </submittedName>
</protein>
<gene>
    <name evidence="1" type="ORF">DERP_014639</name>
</gene>
<evidence type="ECO:0000313" key="2">
    <source>
        <dbReference type="Proteomes" id="UP000887458"/>
    </source>
</evidence>
<dbReference type="Proteomes" id="UP000887458">
    <property type="component" value="Unassembled WGS sequence"/>
</dbReference>
<evidence type="ECO:0000313" key="1">
    <source>
        <dbReference type="EMBL" id="KAH9413807.1"/>
    </source>
</evidence>
<proteinExistence type="predicted"/>
<name>A0ABQ8IU86_DERPT</name>
<keyword evidence="2" id="KW-1185">Reference proteome</keyword>
<reference evidence="1 2" key="2">
    <citation type="journal article" date="2022" name="Mol. Biol. Evol.">
        <title>Comparative Genomics Reveals Insights into the Divergent Evolution of Astigmatic Mites and Household Pest Adaptations.</title>
        <authorList>
            <person name="Xiong Q."/>
            <person name="Wan A.T."/>
            <person name="Liu X."/>
            <person name="Fung C.S."/>
            <person name="Xiao X."/>
            <person name="Malainual N."/>
            <person name="Hou J."/>
            <person name="Wang L."/>
            <person name="Wang M."/>
            <person name="Yang K.Y."/>
            <person name="Cui Y."/>
            <person name="Leung E.L."/>
            <person name="Nong W."/>
            <person name="Shin S.K."/>
            <person name="Au S.W."/>
            <person name="Jeong K.Y."/>
            <person name="Chew F.T."/>
            <person name="Hui J.H."/>
            <person name="Leung T.F."/>
            <person name="Tungtrongchitr A."/>
            <person name="Zhong N."/>
            <person name="Liu Z."/>
            <person name="Tsui S.K."/>
        </authorList>
    </citation>
    <scope>NUCLEOTIDE SEQUENCE [LARGE SCALE GENOMIC DNA]</scope>
    <source>
        <strain evidence="1">Derp</strain>
    </source>
</reference>
<sequence length="86" mass="10154">MRPTFIDSGFSFFNYSEKWIKQQNFEIKNKEINGFIVEDGPQLVQKELEKNRCRYILWPFRLDHRSNGKKIVSVNISDTACELGIP</sequence>